<dbReference type="Gene3D" id="3.80.10.10">
    <property type="entry name" value="Ribonuclease Inhibitor"/>
    <property type="match status" value="2"/>
</dbReference>
<dbReference type="SMART" id="SM00404">
    <property type="entry name" value="PTPc_motif"/>
    <property type="match status" value="1"/>
</dbReference>
<dbReference type="InterPro" id="IPR050216">
    <property type="entry name" value="LRR_domain-containing"/>
</dbReference>
<dbReference type="InterPro" id="IPR055414">
    <property type="entry name" value="LRR_R13L4/SHOC2-like"/>
</dbReference>
<dbReference type="InterPro" id="IPR003591">
    <property type="entry name" value="Leu-rich_rpt_typical-subtyp"/>
</dbReference>
<feature type="region of interest" description="Disordered" evidence="7">
    <location>
        <begin position="967"/>
        <end position="1011"/>
    </location>
</feature>
<dbReference type="Proteomes" id="UP000011083">
    <property type="component" value="Unassembled WGS sequence"/>
</dbReference>
<dbReference type="PROSITE" id="PS51450">
    <property type="entry name" value="LRR"/>
    <property type="match status" value="3"/>
</dbReference>
<keyword evidence="5" id="KW-0904">Protein phosphatase</keyword>
<evidence type="ECO:0000259" key="8">
    <source>
        <dbReference type="PROSITE" id="PS50054"/>
    </source>
</evidence>
<proteinExistence type="predicted"/>
<sequence length="1011" mass="108455">MMTTPTTPSPKATRVRQKIRQAHEGRWAHLSLANMGLTFFPVPKTHGPVESTMDEREREEREERELLNQLEHLESLDLSNNDLCHSAFPSVKRRSNSFSSPLNAISDPFSMWWDDDDDAGGGGQHHGHGRTHSADATATATAAFLASLALTDPVPTPTRHIMLTTTSETSGELTSATESSPSWSSTSSPPALVGSFSTSPFLPPTPPPSPITSFGLATSSSMSSSSTSTSTSTSSSSSTHLPPMLPSLKKLNLRNNNLDRIPRYVCFIASLESLHIELNGLTALKGVQFLTHLTELNAQMNEIAGKVPQLAALSSLRTLMLGMNHLTVGGLPKLHHLSHLAVLKLNDNSLGKETLKLASSTSALATPPSSLSSLSSSTSTSSSSSSMYASATSSSSSMYASATSSSSSSPLSLSTSALRSPSATSPAPFMPSMPSTSMSPSPDSSAAASSLLASSTSAFANLIRKLPRDGVLAELVLGGNYLGPTVPENIGQLGSLTHLDLSRNGITALGEALFGLTRLSTLVLSRNSLAQLPPLIGQLTALTCLKIDGNTLTSVPEEAMRALTNLHTLELQHNQLELFPLCTIYLARHSLRELDLAHNCIDAFPVFVGVDTRGNQYKLEDEVPRELGAIEDMTRMTRLGLQYNFFGRVPECIAAVANLVSLEHMSIIDQSTADDLKWIIRIIDKDLRIKIGPKYVLGDAFEAYRNSADLKEIVSKVLKHESLQDLSASQILAEEETGVKPKGKGKIFNTSVSLMSPVKPMIASPIKSIEDMTRMTRLGLQYNFFGRVPECIAAVANLVSLEHMYAAQLVTDRLYIGGIDAARNKVLLRKLNVTHVLNASMMTRSAYFPSDFQYLVLEAMDNMREDMLRHFDRCHEFIDEGRNAGGGVLIHCQAGISRSATVLVAYLMRTLRLPLAQALEMARKSRPQLCPNDNFLAQLRTYEAQLALAPSPTHAATAASAILLATGGSTTFPPPPPTTSSSSSSSSTFGVSSSSSADLVGGGWDHSSSPV</sequence>
<dbReference type="Gene3D" id="1.10.3260.10">
    <property type="entry name" value="DNA ligase, ATP-dependent, N-terminal domain"/>
    <property type="match status" value="1"/>
</dbReference>
<feature type="compositionally biased region" description="Low complexity" evidence="7">
    <location>
        <begin position="979"/>
        <end position="996"/>
    </location>
</feature>
<dbReference type="STRING" id="1257118.L8GES3"/>
<feature type="compositionally biased region" description="Pro residues" evidence="7">
    <location>
        <begin position="201"/>
        <end position="210"/>
    </location>
</feature>
<dbReference type="KEGG" id="acan:ACA1_258260"/>
<dbReference type="VEuPathDB" id="AmoebaDB:ACA1_258260"/>
<dbReference type="AlphaFoldDB" id="L8GES3"/>
<dbReference type="GO" id="GO:0003677">
    <property type="term" value="F:DNA binding"/>
    <property type="evidence" value="ECO:0007669"/>
    <property type="project" value="InterPro"/>
</dbReference>
<dbReference type="InterPro" id="IPR001611">
    <property type="entry name" value="Leu-rich_rpt"/>
</dbReference>
<dbReference type="EMBL" id="KB008148">
    <property type="protein sequence ID" value="ELR11575.1"/>
    <property type="molecule type" value="Genomic_DNA"/>
</dbReference>
<keyword evidence="3" id="KW-0677">Repeat</keyword>
<dbReference type="SUPFAM" id="SSF52799">
    <property type="entry name" value="(Phosphotyrosine protein) phosphatases II"/>
    <property type="match status" value="1"/>
</dbReference>
<dbReference type="InterPro" id="IPR000340">
    <property type="entry name" value="Dual-sp_phosphatase_cat-dom"/>
</dbReference>
<evidence type="ECO:0000256" key="6">
    <source>
        <dbReference type="SAM" id="Coils"/>
    </source>
</evidence>
<dbReference type="OrthoDB" id="10252009at2759"/>
<gene>
    <name evidence="10" type="ORF">ACA1_258260</name>
</gene>
<keyword evidence="6" id="KW-0175">Coiled coil</keyword>
<dbReference type="GO" id="GO:0003910">
    <property type="term" value="F:DNA ligase (ATP) activity"/>
    <property type="evidence" value="ECO:0007669"/>
    <property type="project" value="InterPro"/>
</dbReference>
<dbReference type="Gene3D" id="3.90.190.10">
    <property type="entry name" value="Protein tyrosine phosphatase superfamily"/>
    <property type="match status" value="1"/>
</dbReference>
<dbReference type="PROSITE" id="PS00383">
    <property type="entry name" value="TYR_PHOSPHATASE_1"/>
    <property type="match status" value="1"/>
</dbReference>
<feature type="compositionally biased region" description="Low complexity" evidence="7">
    <location>
        <begin position="211"/>
        <end position="239"/>
    </location>
</feature>
<feature type="region of interest" description="Disordered" evidence="7">
    <location>
        <begin position="363"/>
        <end position="387"/>
    </location>
</feature>
<dbReference type="InterPro" id="IPR032675">
    <property type="entry name" value="LRR_dom_sf"/>
</dbReference>
<evidence type="ECO:0000313" key="10">
    <source>
        <dbReference type="EMBL" id="ELR11575.1"/>
    </source>
</evidence>
<dbReference type="PANTHER" id="PTHR48051">
    <property type="match status" value="1"/>
</dbReference>
<dbReference type="GO" id="GO:0005737">
    <property type="term" value="C:cytoplasm"/>
    <property type="evidence" value="ECO:0007669"/>
    <property type="project" value="TreeGrafter"/>
</dbReference>
<evidence type="ECO:0000256" key="3">
    <source>
        <dbReference type="ARBA" id="ARBA00022737"/>
    </source>
</evidence>
<feature type="compositionally biased region" description="Low complexity" evidence="7">
    <location>
        <begin position="164"/>
        <end position="200"/>
    </location>
</feature>
<feature type="coiled-coil region" evidence="6">
    <location>
        <begin position="49"/>
        <end position="76"/>
    </location>
</feature>
<keyword evidence="4" id="KW-0378">Hydrolase</keyword>
<evidence type="ECO:0000256" key="4">
    <source>
        <dbReference type="ARBA" id="ARBA00022801"/>
    </source>
</evidence>
<dbReference type="PROSITE" id="PS50056">
    <property type="entry name" value="TYR_PHOSPHATASE_2"/>
    <property type="match status" value="1"/>
</dbReference>
<protein>
    <submittedName>
        <fullName evidence="10">Dual specificity phosphatase, catalytic domain containing protein</fullName>
    </submittedName>
</protein>
<evidence type="ECO:0000256" key="2">
    <source>
        <dbReference type="ARBA" id="ARBA00022614"/>
    </source>
</evidence>
<feature type="domain" description="Tyrosine specific protein phosphatases" evidence="9">
    <location>
        <begin position="865"/>
        <end position="929"/>
    </location>
</feature>
<evidence type="ECO:0000256" key="1">
    <source>
        <dbReference type="ARBA" id="ARBA00022598"/>
    </source>
</evidence>
<dbReference type="InterPro" id="IPR036599">
    <property type="entry name" value="DNA_ligase_N_sf"/>
</dbReference>
<evidence type="ECO:0000256" key="5">
    <source>
        <dbReference type="ARBA" id="ARBA00022912"/>
    </source>
</evidence>
<dbReference type="SMART" id="SM00369">
    <property type="entry name" value="LRR_TYP"/>
    <property type="match status" value="7"/>
</dbReference>
<dbReference type="RefSeq" id="XP_004333588.1">
    <property type="nucleotide sequence ID" value="XM_004333540.1"/>
</dbReference>
<dbReference type="GO" id="GO:0004721">
    <property type="term" value="F:phosphoprotein phosphatase activity"/>
    <property type="evidence" value="ECO:0007669"/>
    <property type="project" value="UniProtKB-KW"/>
</dbReference>
<evidence type="ECO:0000313" key="11">
    <source>
        <dbReference type="Proteomes" id="UP000011083"/>
    </source>
</evidence>
<dbReference type="InterPro" id="IPR029021">
    <property type="entry name" value="Prot-tyrosine_phosphatase-like"/>
</dbReference>
<feature type="region of interest" description="Disordered" evidence="7">
    <location>
        <begin position="406"/>
        <end position="446"/>
    </location>
</feature>
<evidence type="ECO:0000259" key="9">
    <source>
        <dbReference type="PROSITE" id="PS50056"/>
    </source>
</evidence>
<organism evidence="10 11">
    <name type="scientific">Acanthamoeba castellanii (strain ATCC 30010 / Neff)</name>
    <dbReference type="NCBI Taxonomy" id="1257118"/>
    <lineage>
        <taxon>Eukaryota</taxon>
        <taxon>Amoebozoa</taxon>
        <taxon>Discosea</taxon>
        <taxon>Longamoebia</taxon>
        <taxon>Centramoebida</taxon>
        <taxon>Acanthamoebidae</taxon>
        <taxon>Acanthamoeba</taxon>
    </lineage>
</organism>
<dbReference type="InterPro" id="IPR020422">
    <property type="entry name" value="TYR_PHOSPHATASE_DUAL_dom"/>
</dbReference>
<dbReference type="PANTHER" id="PTHR48051:SF1">
    <property type="entry name" value="RAS SUPPRESSOR PROTEIN 1"/>
    <property type="match status" value="1"/>
</dbReference>
<dbReference type="InterPro" id="IPR000387">
    <property type="entry name" value="Tyr_Pase_dom"/>
</dbReference>
<dbReference type="SMART" id="SM00195">
    <property type="entry name" value="DSPc"/>
    <property type="match status" value="1"/>
</dbReference>
<dbReference type="CDD" id="cd14498">
    <property type="entry name" value="DSP"/>
    <property type="match status" value="1"/>
</dbReference>
<dbReference type="Pfam" id="PF13516">
    <property type="entry name" value="LRR_6"/>
    <property type="match status" value="1"/>
</dbReference>
<dbReference type="GO" id="GO:0006281">
    <property type="term" value="P:DNA repair"/>
    <property type="evidence" value="ECO:0007669"/>
    <property type="project" value="InterPro"/>
</dbReference>
<evidence type="ECO:0000256" key="7">
    <source>
        <dbReference type="SAM" id="MobiDB-lite"/>
    </source>
</evidence>
<dbReference type="Pfam" id="PF00782">
    <property type="entry name" value="DSPc"/>
    <property type="match status" value="1"/>
</dbReference>
<name>L8GES3_ACACF</name>
<dbReference type="PROSITE" id="PS50054">
    <property type="entry name" value="TYR_PHOSPHATASE_DUAL"/>
    <property type="match status" value="1"/>
</dbReference>
<dbReference type="SUPFAM" id="SSF52058">
    <property type="entry name" value="L domain-like"/>
    <property type="match status" value="2"/>
</dbReference>
<dbReference type="InterPro" id="IPR016130">
    <property type="entry name" value="Tyr_Pase_AS"/>
</dbReference>
<keyword evidence="1" id="KW-0436">Ligase</keyword>
<keyword evidence="2" id="KW-0433">Leucine-rich repeat</keyword>
<feature type="domain" description="Tyrosine-protein phosphatase" evidence="8">
    <location>
        <begin position="805"/>
        <end position="948"/>
    </location>
</feature>
<keyword evidence="11" id="KW-1185">Reference proteome</keyword>
<accession>L8GES3</accession>
<dbReference type="InterPro" id="IPR003595">
    <property type="entry name" value="Tyr_Pase_cat"/>
</dbReference>
<dbReference type="GeneID" id="14912148"/>
<reference evidence="10 11" key="1">
    <citation type="journal article" date="2013" name="Genome Biol.">
        <title>Genome of Acanthamoeba castellanii highlights extensive lateral gene transfer and early evolution of tyrosine kinase signaling.</title>
        <authorList>
            <person name="Clarke M."/>
            <person name="Lohan A.J."/>
            <person name="Liu B."/>
            <person name="Lagkouvardos I."/>
            <person name="Roy S."/>
            <person name="Zafar N."/>
            <person name="Bertelli C."/>
            <person name="Schilde C."/>
            <person name="Kianianmomeni A."/>
            <person name="Burglin T.R."/>
            <person name="Frech C."/>
            <person name="Turcotte B."/>
            <person name="Kopec K.O."/>
            <person name="Synnott J.M."/>
            <person name="Choo C."/>
            <person name="Paponov I."/>
            <person name="Finkler A."/>
            <person name="Soon Heng Tan C."/>
            <person name="Hutchins A.P."/>
            <person name="Weinmeier T."/>
            <person name="Rattei T."/>
            <person name="Chu J.S."/>
            <person name="Gimenez G."/>
            <person name="Irimia M."/>
            <person name="Rigden D.J."/>
            <person name="Fitzpatrick D.A."/>
            <person name="Lorenzo-Morales J."/>
            <person name="Bateman A."/>
            <person name="Chiu C.H."/>
            <person name="Tang P."/>
            <person name="Hegemann P."/>
            <person name="Fromm H."/>
            <person name="Raoult D."/>
            <person name="Greub G."/>
            <person name="Miranda-Saavedra D."/>
            <person name="Chen N."/>
            <person name="Nash P."/>
            <person name="Ginger M.L."/>
            <person name="Horn M."/>
            <person name="Schaap P."/>
            <person name="Caler L."/>
            <person name="Loftus B."/>
        </authorList>
    </citation>
    <scope>NUCLEOTIDE SEQUENCE [LARGE SCALE GENOMIC DNA]</scope>
    <source>
        <strain evidence="10 11">Neff</strain>
    </source>
</reference>
<dbReference type="GO" id="GO:0006310">
    <property type="term" value="P:DNA recombination"/>
    <property type="evidence" value="ECO:0007669"/>
    <property type="project" value="InterPro"/>
</dbReference>
<dbReference type="Pfam" id="PF23598">
    <property type="entry name" value="LRR_14"/>
    <property type="match status" value="1"/>
</dbReference>
<feature type="region of interest" description="Disordered" evidence="7">
    <location>
        <begin position="164"/>
        <end position="247"/>
    </location>
</feature>